<reference evidence="2" key="1">
    <citation type="submission" date="2023-03" db="EMBL/GenBank/DDBJ databases">
        <title>Edaphobacter sp.</title>
        <authorList>
            <person name="Huber K.J."/>
            <person name="Papendorf J."/>
            <person name="Pilke C."/>
            <person name="Bunk B."/>
            <person name="Sproeer C."/>
            <person name="Pester M."/>
        </authorList>
    </citation>
    <scope>NUCLEOTIDE SEQUENCE</scope>
    <source>
        <strain evidence="2">DSM 110680</strain>
    </source>
</reference>
<name>A0AAU7DMR6_9BACT</name>
<dbReference type="PANTHER" id="PTHR33121">
    <property type="entry name" value="CYCLIC DI-GMP PHOSPHODIESTERASE PDEF"/>
    <property type="match status" value="1"/>
</dbReference>
<dbReference type="PROSITE" id="PS50883">
    <property type="entry name" value="EAL"/>
    <property type="match status" value="1"/>
</dbReference>
<dbReference type="EMBL" id="CP121196">
    <property type="protein sequence ID" value="XBH18362.1"/>
    <property type="molecule type" value="Genomic_DNA"/>
</dbReference>
<dbReference type="PANTHER" id="PTHR33121:SF70">
    <property type="entry name" value="SIGNALING PROTEIN YKOW"/>
    <property type="match status" value="1"/>
</dbReference>
<organism evidence="2">
    <name type="scientific">Telmatobacter sp. DSM 110680</name>
    <dbReference type="NCBI Taxonomy" id="3036704"/>
    <lineage>
        <taxon>Bacteria</taxon>
        <taxon>Pseudomonadati</taxon>
        <taxon>Acidobacteriota</taxon>
        <taxon>Terriglobia</taxon>
        <taxon>Terriglobales</taxon>
        <taxon>Acidobacteriaceae</taxon>
        <taxon>Telmatobacter</taxon>
    </lineage>
</organism>
<dbReference type="InterPro" id="IPR003018">
    <property type="entry name" value="GAF"/>
</dbReference>
<dbReference type="Gene3D" id="1.10.490.10">
    <property type="entry name" value="Globins"/>
    <property type="match status" value="1"/>
</dbReference>
<dbReference type="Gene3D" id="3.20.20.450">
    <property type="entry name" value="EAL domain"/>
    <property type="match status" value="1"/>
</dbReference>
<proteinExistence type="predicted"/>
<evidence type="ECO:0000259" key="1">
    <source>
        <dbReference type="PROSITE" id="PS50883"/>
    </source>
</evidence>
<dbReference type="GO" id="GO:0019825">
    <property type="term" value="F:oxygen binding"/>
    <property type="evidence" value="ECO:0007669"/>
    <property type="project" value="InterPro"/>
</dbReference>
<dbReference type="RefSeq" id="WP_348263587.1">
    <property type="nucleotide sequence ID" value="NZ_CP121196.1"/>
</dbReference>
<dbReference type="Pfam" id="PF00563">
    <property type="entry name" value="EAL"/>
    <property type="match status" value="1"/>
</dbReference>
<evidence type="ECO:0000313" key="2">
    <source>
        <dbReference type="EMBL" id="XBH18362.1"/>
    </source>
</evidence>
<protein>
    <submittedName>
        <fullName evidence="2">EAL domain-containing protein</fullName>
    </submittedName>
</protein>
<dbReference type="InterPro" id="IPR009050">
    <property type="entry name" value="Globin-like_sf"/>
</dbReference>
<gene>
    <name evidence="2" type="ORF">P8935_03285</name>
</gene>
<dbReference type="GO" id="GO:0020037">
    <property type="term" value="F:heme binding"/>
    <property type="evidence" value="ECO:0007669"/>
    <property type="project" value="InterPro"/>
</dbReference>
<dbReference type="AlphaFoldDB" id="A0AAU7DMR6"/>
<dbReference type="GO" id="GO:0071111">
    <property type="term" value="F:cyclic-guanylate-specific phosphodiesterase activity"/>
    <property type="evidence" value="ECO:0007669"/>
    <property type="project" value="InterPro"/>
</dbReference>
<dbReference type="SMART" id="SM00052">
    <property type="entry name" value="EAL"/>
    <property type="match status" value="1"/>
</dbReference>
<accession>A0AAU7DMR6</accession>
<dbReference type="InterPro" id="IPR035919">
    <property type="entry name" value="EAL_sf"/>
</dbReference>
<dbReference type="SUPFAM" id="SSF55781">
    <property type="entry name" value="GAF domain-like"/>
    <property type="match status" value="1"/>
</dbReference>
<feature type="domain" description="EAL" evidence="1">
    <location>
        <begin position="351"/>
        <end position="606"/>
    </location>
</feature>
<dbReference type="InterPro" id="IPR029016">
    <property type="entry name" value="GAF-like_dom_sf"/>
</dbReference>
<dbReference type="CDD" id="cd01948">
    <property type="entry name" value="EAL"/>
    <property type="match status" value="1"/>
</dbReference>
<dbReference type="InterPro" id="IPR001633">
    <property type="entry name" value="EAL_dom"/>
</dbReference>
<dbReference type="Pfam" id="PF13185">
    <property type="entry name" value="GAF_2"/>
    <property type="match status" value="1"/>
</dbReference>
<dbReference type="InterPro" id="IPR050706">
    <property type="entry name" value="Cyclic-di-GMP_PDE-like"/>
</dbReference>
<sequence length="705" mass="78453">MKERRGTNLTLSASNLADFSSSYNADIDQLLVQFLQNQPRVSDLIHEFANSFYARLNNRAEYSLILARLSSEELEHLKLKQAQHLNLLLSPGLTPQMQYERALEVGCIHEMVGVSLPMLVETYHLYHAKMDDILKAAVLDEHQFEQLRGALHQRVQLDVEAQIASHARFDGEITSLLAALDEAIQKAGNLADVLRNTLQALGDFEGIAACLFSRPDAHGVMQIEAEGGEHGSAYAEALRSRRGPMFETQAANEAGNGPAGRAWRSGQIQINNSFQVDAALHPWRDEALRLGFRSSCAIPLLDESGQSFAILSLYSAWPGFFSAATREAMLRHIQQAMSHAIVHGEQTSVIAADLRLLYRECLEDGAVEMLYQPIIDLRTGKLDGLEALARLRGSDGKLISPAAFLPAFGNAGLLRLFQLGLEQICRDVHAWCDQYPDQNLSVGLNLPPDGLTQDAYRDSVFETLARWKLNPSILTLELLESKESLDVARRDARIAEFQQAGIRLAQDDLGSGHSSLLRMDRVPCDRVKIDQGLVRGALKRPVRALEFIYHLTLLAQGFGSPVTVEGLEDLGLIEAAAILGADYGQGYGIARPMLVQDVMPWSHTWSFPINPEQPCTALGALAGYLLWDHKLGMLADWPELAATFIKEPWLVHRYLDRGLNLDPELPSLLERTQILALQGKRSPRYAKMRSELIERLGNNWLNERK</sequence>
<dbReference type="Gene3D" id="3.30.450.40">
    <property type="match status" value="1"/>
</dbReference>
<dbReference type="SUPFAM" id="SSF46458">
    <property type="entry name" value="Globin-like"/>
    <property type="match status" value="1"/>
</dbReference>
<dbReference type="InterPro" id="IPR012292">
    <property type="entry name" value="Globin/Proto"/>
</dbReference>
<dbReference type="SUPFAM" id="SSF141868">
    <property type="entry name" value="EAL domain-like"/>
    <property type="match status" value="1"/>
</dbReference>